<dbReference type="NCBIfam" id="NF037959">
    <property type="entry name" value="MFS_SpdSyn"/>
    <property type="match status" value="1"/>
</dbReference>
<evidence type="ECO:0000256" key="2">
    <source>
        <dbReference type="SAM" id="MobiDB-lite"/>
    </source>
</evidence>
<dbReference type="EMBL" id="CAFBMK010000383">
    <property type="protein sequence ID" value="CAB4954531.1"/>
    <property type="molecule type" value="Genomic_DNA"/>
</dbReference>
<sequence length="486" mass="51134">MLAWWIRVSVFVSGVVTLAVEFLGQRMLSPRFGDTLDVWGITIAAVLVAIAAGTAFGGRLADRRPYAEAIAPVLLASGALLAASALLGPPILDWLSPRTGDRVGALLGALVVIVPGCTALSLVTPMAVRVSVREGLVGRAAGDLSALATLGAVFGSIVTPFWLIGLLPIGTLMLLCALPIALLGVPALVRRPGTAVAVTGAFGVIAVLATLPSAGGTAQPGDRDALGTVRAAVDSRLARIVISDMDDDRRAMYFDRPEVVQSIVDLRRPERPVTPYIQAATTLVCPRPPRSVLVIGLGGGALLEPLRRLVPGVRIDVAELDAQVVTMARRWMGARERPGDRFVVADGRRFLQGTDSRYDLIYVDAFSGDRMPASLATREFARLAKARLHPGGTLAFNVLTTPDAPLTDAIASSARESFGPLSAQRASPARKLENTLLRSGPLPQQACVDRIGSTLDLPDLGVERRPLGAHRPLTDADAPVDQLAGL</sequence>
<dbReference type="GO" id="GO:0006596">
    <property type="term" value="P:polyamine biosynthetic process"/>
    <property type="evidence" value="ECO:0007669"/>
    <property type="project" value="UniProtKB-KW"/>
</dbReference>
<keyword evidence="3" id="KW-1133">Transmembrane helix</keyword>
<gene>
    <name evidence="4" type="ORF">UFOPK3564_03684</name>
</gene>
<protein>
    <submittedName>
        <fullName evidence="4">Unannotated protein</fullName>
    </submittedName>
</protein>
<keyword evidence="1" id="KW-0620">Polyamine biosynthesis</keyword>
<keyword evidence="3" id="KW-0812">Transmembrane</keyword>
<keyword evidence="3" id="KW-0472">Membrane</keyword>
<dbReference type="PANTHER" id="PTHR43317:SF1">
    <property type="entry name" value="THERMOSPERMINE SYNTHASE ACAULIS5"/>
    <property type="match status" value="1"/>
</dbReference>
<reference evidence="4" key="1">
    <citation type="submission" date="2020-05" db="EMBL/GenBank/DDBJ databases">
        <authorList>
            <person name="Chiriac C."/>
            <person name="Salcher M."/>
            <person name="Ghai R."/>
            <person name="Kavagutti S V."/>
        </authorList>
    </citation>
    <scope>NUCLEOTIDE SEQUENCE</scope>
</reference>
<feature type="transmembrane region" description="Helical" evidence="3">
    <location>
        <begin position="36"/>
        <end position="57"/>
    </location>
</feature>
<evidence type="ECO:0000256" key="3">
    <source>
        <dbReference type="SAM" id="Phobius"/>
    </source>
</evidence>
<feature type="transmembrane region" description="Helical" evidence="3">
    <location>
        <begin position="104"/>
        <end position="124"/>
    </location>
</feature>
<accession>A0A6J7KGN4</accession>
<evidence type="ECO:0000256" key="1">
    <source>
        <dbReference type="ARBA" id="ARBA00023115"/>
    </source>
</evidence>
<dbReference type="Gene3D" id="3.40.50.150">
    <property type="entry name" value="Vaccinia Virus protein VP39"/>
    <property type="match status" value="1"/>
</dbReference>
<proteinExistence type="predicted"/>
<dbReference type="PANTHER" id="PTHR43317">
    <property type="entry name" value="THERMOSPERMINE SYNTHASE ACAULIS5"/>
    <property type="match status" value="1"/>
</dbReference>
<dbReference type="CDD" id="cd02440">
    <property type="entry name" value="AdoMet_MTases"/>
    <property type="match status" value="1"/>
</dbReference>
<dbReference type="AlphaFoldDB" id="A0A6J7KGN4"/>
<dbReference type="Pfam" id="PF01564">
    <property type="entry name" value="Spermine_synth"/>
    <property type="match status" value="1"/>
</dbReference>
<feature type="transmembrane region" description="Helical" evidence="3">
    <location>
        <begin position="144"/>
        <end position="164"/>
    </location>
</feature>
<dbReference type="InterPro" id="IPR029063">
    <property type="entry name" value="SAM-dependent_MTases_sf"/>
</dbReference>
<organism evidence="4">
    <name type="scientific">freshwater metagenome</name>
    <dbReference type="NCBI Taxonomy" id="449393"/>
    <lineage>
        <taxon>unclassified sequences</taxon>
        <taxon>metagenomes</taxon>
        <taxon>ecological metagenomes</taxon>
    </lineage>
</organism>
<feature type="transmembrane region" description="Helical" evidence="3">
    <location>
        <begin position="171"/>
        <end position="189"/>
    </location>
</feature>
<feature type="region of interest" description="Disordered" evidence="2">
    <location>
        <begin position="463"/>
        <end position="486"/>
    </location>
</feature>
<dbReference type="SUPFAM" id="SSF53335">
    <property type="entry name" value="S-adenosyl-L-methionine-dependent methyltransferases"/>
    <property type="match status" value="1"/>
</dbReference>
<feature type="transmembrane region" description="Helical" evidence="3">
    <location>
        <begin position="195"/>
        <end position="214"/>
    </location>
</feature>
<evidence type="ECO:0000313" key="4">
    <source>
        <dbReference type="EMBL" id="CAB4954531.1"/>
    </source>
</evidence>
<feature type="transmembrane region" description="Helical" evidence="3">
    <location>
        <begin position="6"/>
        <end position="24"/>
    </location>
</feature>
<feature type="transmembrane region" description="Helical" evidence="3">
    <location>
        <begin position="69"/>
        <end position="92"/>
    </location>
</feature>
<name>A0A6J7KGN4_9ZZZZ</name>